<comment type="caution">
    <text evidence="3">The sequence shown here is derived from an EMBL/GenBank/DDBJ whole genome shotgun (WGS) entry which is preliminary data.</text>
</comment>
<feature type="region of interest" description="Disordered" evidence="1">
    <location>
        <begin position="228"/>
        <end position="266"/>
    </location>
</feature>
<sequence length="566" mass="63958">MSSNYNTHAGLFIAAALRWFQDDPGRIIQRLDEAFRAGNQGRTIEFRTDVVTDFRGHTVPASAERLIRWDYRHPNVIFRYGFVPQYDAGPGDPLANQHVDLEQYVNNNVQSIFVGTARCYRQNDRVARWTPRGLANRFEYEIFAFGGIDVNLSLGYNHRYFNQREIAFPGGIRTEFIRTAREYDNNGRIVRIWVNPLFDVTANGRDHSSRLWQLPDPTCGPQVPVIYWSGDEPDDQPGPSHRELRDTSSQQDAMREPGDLEPDDMMDNGCPVLPVKFITGDDAPEEGHEYAISLVGTTKVLACINGTELSVDHWHGEPAQRFRCVTKEGYMGFICSGAGGSGRYLGYNAHEVLACQAYYQRKWEHIFPRADPAGGFMLWMFKDDNLAPVMQVGRTEFKMMASSTTRFSFTKLDGPVGPGAPPPDFWGVYPAGTDSPAEGHVYAIKIYGTSKAFTCVDGTEMRLRDWMNYKTQRFRCTTYAGYMGFICEGADGGKGRYLGFDGSETLSCQGYYQKSWEHIHAQADPQGGFKLWMKKDDRLAPVAQVNEDTLKMMATSSTRVSFTKIE</sequence>
<dbReference type="AlphaFoldDB" id="A0AAV9VCW2"/>
<dbReference type="Gene3D" id="3.90.210.10">
    <property type="entry name" value="Heat-Labile Enterotoxin, subunit A"/>
    <property type="match status" value="1"/>
</dbReference>
<dbReference type="EMBL" id="JAVHNQ010000001">
    <property type="protein sequence ID" value="KAK6359014.1"/>
    <property type="molecule type" value="Genomic_DNA"/>
</dbReference>
<organism evidence="3 4">
    <name type="scientific">Orbilia brochopaga</name>
    <dbReference type="NCBI Taxonomy" id="3140254"/>
    <lineage>
        <taxon>Eukaryota</taxon>
        <taxon>Fungi</taxon>
        <taxon>Dikarya</taxon>
        <taxon>Ascomycota</taxon>
        <taxon>Pezizomycotina</taxon>
        <taxon>Orbiliomycetes</taxon>
        <taxon>Orbiliales</taxon>
        <taxon>Orbiliaceae</taxon>
        <taxon>Orbilia</taxon>
    </lineage>
</organism>
<feature type="domain" description="Pierisin-like" evidence="2">
    <location>
        <begin position="66"/>
        <end position="198"/>
    </location>
</feature>
<dbReference type="Pfam" id="PF22596">
    <property type="entry name" value="Scabin-like"/>
    <property type="match status" value="1"/>
</dbReference>
<dbReference type="PANTHER" id="PTHR39697">
    <property type="entry name" value="RICIN B LECTIN DOMAIN-CONTAINING PROTEIN-RELATED"/>
    <property type="match status" value="1"/>
</dbReference>
<accession>A0AAV9VCW2</accession>
<dbReference type="Proteomes" id="UP001375240">
    <property type="component" value="Unassembled WGS sequence"/>
</dbReference>
<dbReference type="PANTHER" id="PTHR39697:SF2">
    <property type="entry name" value="CYANOVIRIN-N DOMAIN-CONTAINING PROTEIN"/>
    <property type="match status" value="1"/>
</dbReference>
<evidence type="ECO:0000259" key="2">
    <source>
        <dbReference type="Pfam" id="PF22596"/>
    </source>
</evidence>
<evidence type="ECO:0000313" key="4">
    <source>
        <dbReference type="Proteomes" id="UP001375240"/>
    </source>
</evidence>
<gene>
    <name evidence="3" type="ORF">TWF696_000186</name>
</gene>
<protein>
    <recommendedName>
        <fullName evidence="2">Pierisin-like domain-containing protein</fullName>
    </recommendedName>
</protein>
<dbReference type="InterPro" id="IPR054695">
    <property type="entry name" value="Pierisin-like_dom"/>
</dbReference>
<reference evidence="3 4" key="1">
    <citation type="submission" date="2019-10" db="EMBL/GenBank/DDBJ databases">
        <authorList>
            <person name="Palmer J.M."/>
        </authorList>
    </citation>
    <scope>NUCLEOTIDE SEQUENCE [LARGE SCALE GENOMIC DNA]</scope>
    <source>
        <strain evidence="3 4">TWF696</strain>
    </source>
</reference>
<evidence type="ECO:0000256" key="1">
    <source>
        <dbReference type="SAM" id="MobiDB-lite"/>
    </source>
</evidence>
<name>A0AAV9VCW2_9PEZI</name>
<dbReference type="SUPFAM" id="SSF56399">
    <property type="entry name" value="ADP-ribosylation"/>
    <property type="match status" value="1"/>
</dbReference>
<proteinExistence type="predicted"/>
<evidence type="ECO:0000313" key="3">
    <source>
        <dbReference type="EMBL" id="KAK6359014.1"/>
    </source>
</evidence>
<keyword evidence="4" id="KW-1185">Reference proteome</keyword>